<evidence type="ECO:0000256" key="11">
    <source>
        <dbReference type="SAM" id="Phobius"/>
    </source>
</evidence>
<dbReference type="InterPro" id="IPR038770">
    <property type="entry name" value="Na+/solute_symporter_sf"/>
</dbReference>
<keyword evidence="2" id="KW-0813">Transport</keyword>
<evidence type="ECO:0000256" key="9">
    <source>
        <dbReference type="ARBA" id="ARBA00023201"/>
    </source>
</evidence>
<feature type="transmembrane region" description="Helical" evidence="11">
    <location>
        <begin position="473"/>
        <end position="494"/>
    </location>
</feature>
<accession>A0A9W7SNP1</accession>
<keyword evidence="14" id="KW-1185">Reference proteome</keyword>
<feature type="region of interest" description="Disordered" evidence="10">
    <location>
        <begin position="290"/>
        <end position="344"/>
    </location>
</feature>
<feature type="transmembrane region" description="Helical" evidence="11">
    <location>
        <begin position="199"/>
        <end position="219"/>
    </location>
</feature>
<dbReference type="GO" id="GO:0015297">
    <property type="term" value="F:antiporter activity"/>
    <property type="evidence" value="ECO:0007669"/>
    <property type="project" value="UniProtKB-KW"/>
</dbReference>
<dbReference type="OrthoDB" id="1288932at2759"/>
<name>A0A9W7SNP1_9PEZI</name>
<keyword evidence="9" id="KW-0739">Sodium transport</keyword>
<evidence type="ECO:0000256" key="4">
    <source>
        <dbReference type="ARBA" id="ARBA00022692"/>
    </source>
</evidence>
<evidence type="ECO:0000259" key="12">
    <source>
        <dbReference type="Pfam" id="PF00999"/>
    </source>
</evidence>
<dbReference type="PANTHER" id="PTHR43562:SF3">
    <property type="entry name" value="SODIUM ION_PROTON EXCHANGER (EUROFUNG)"/>
    <property type="match status" value="1"/>
</dbReference>
<feature type="transmembrane region" description="Helical" evidence="11">
    <location>
        <begin position="365"/>
        <end position="384"/>
    </location>
</feature>
<sequence length="566" mass="59480">MAATDALAYEEPSIVTILTLASFLLLLNGINYALDRIVYCGLIGQILVGVAWGTPGAKWLSQDVQDSVMQLGYLGLILIVYEGGLSTNLRILRANLALSASVALVGIATPIALSFILLKMLPITPLQAFAAGAALCSTSLGTTFTVLQTSGLTTSRLGVVLASAAMMDDVVGLIMVQVISNLGDDSAFQAHTVVRPIGVSLAFAICVPLICAYAVNPMASHLRTFMRRGTHEKLRASIASHEVALACHTAVLLALVTGSSYAGTSNLFAAYIAGASVTWFDATQQDVSNESTLDSSTASRPRTPLVADPSSPATGSSSSATPPPPAPSQTSKPPSKTEKSPSKGKVIATGTAIYERYYAPAVNTLLKPFFFASIGFSIPITQMFHGSILWRGFIYTALMVLGKTVCGLCLVRCDVPSARRLWQTNSDQSGKKPANQPGRNAPTQQQQEQSGGGGAAKANTAKKRSTHLPKPRSLYPAAILGSAMVARGEIGFLISSVAQSNGIYSVDGGGSSALFLTVTWAILLCTVLGPVTVGLLVRRVRRLQLLERQRKTGKEDPLGIWGVVGN</sequence>
<evidence type="ECO:0000256" key="1">
    <source>
        <dbReference type="ARBA" id="ARBA00004141"/>
    </source>
</evidence>
<feature type="transmembrane region" description="Helical" evidence="11">
    <location>
        <begin position="37"/>
        <end position="55"/>
    </location>
</feature>
<feature type="transmembrane region" description="Helical" evidence="11">
    <location>
        <begin position="12"/>
        <end position="30"/>
    </location>
</feature>
<keyword evidence="4 11" id="KW-0812">Transmembrane</keyword>
<feature type="transmembrane region" description="Helical" evidence="11">
    <location>
        <begin position="128"/>
        <end position="147"/>
    </location>
</feature>
<feature type="transmembrane region" description="Helical" evidence="11">
    <location>
        <begin position="390"/>
        <end position="411"/>
    </location>
</feature>
<evidence type="ECO:0000256" key="3">
    <source>
        <dbReference type="ARBA" id="ARBA00022449"/>
    </source>
</evidence>
<dbReference type="InterPro" id="IPR006153">
    <property type="entry name" value="Cation/H_exchanger_TM"/>
</dbReference>
<feature type="transmembrane region" description="Helical" evidence="11">
    <location>
        <begin position="159"/>
        <end position="179"/>
    </location>
</feature>
<dbReference type="Gene3D" id="1.20.1530.20">
    <property type="match status" value="2"/>
</dbReference>
<keyword evidence="8 11" id="KW-0472">Membrane</keyword>
<reference evidence="13 14" key="2">
    <citation type="journal article" date="2021" name="Curr. Genet.">
        <title>Genetic response to nitrogen starvation in the aggressive Eucalyptus foliar pathogen Teratosphaeria destructans.</title>
        <authorList>
            <person name="Havenga M."/>
            <person name="Wingfield B.D."/>
            <person name="Wingfield M.J."/>
            <person name="Dreyer L.L."/>
            <person name="Roets F."/>
            <person name="Aylward J."/>
        </authorList>
    </citation>
    <scope>NUCLEOTIDE SEQUENCE [LARGE SCALE GENOMIC DNA]</scope>
    <source>
        <strain evidence="13">CMW44962</strain>
    </source>
</reference>
<evidence type="ECO:0000256" key="2">
    <source>
        <dbReference type="ARBA" id="ARBA00022448"/>
    </source>
</evidence>
<feature type="compositionally biased region" description="Low complexity" evidence="10">
    <location>
        <begin position="307"/>
        <end position="320"/>
    </location>
</feature>
<dbReference type="Proteomes" id="UP001138500">
    <property type="component" value="Unassembled WGS sequence"/>
</dbReference>
<keyword evidence="7" id="KW-0406">Ion transport</keyword>
<keyword evidence="5 11" id="KW-1133">Transmembrane helix</keyword>
<protein>
    <submittedName>
        <fullName evidence="13">Sodium/hydrogen exchanger</fullName>
    </submittedName>
</protein>
<feature type="region of interest" description="Disordered" evidence="10">
    <location>
        <begin position="424"/>
        <end position="469"/>
    </location>
</feature>
<evidence type="ECO:0000256" key="10">
    <source>
        <dbReference type="SAM" id="MobiDB-lite"/>
    </source>
</evidence>
<feature type="compositionally biased region" description="Basic residues" evidence="10">
    <location>
        <begin position="460"/>
        <end position="469"/>
    </location>
</feature>
<evidence type="ECO:0000256" key="6">
    <source>
        <dbReference type="ARBA" id="ARBA00023053"/>
    </source>
</evidence>
<evidence type="ECO:0000256" key="7">
    <source>
        <dbReference type="ARBA" id="ARBA00023065"/>
    </source>
</evidence>
<keyword evidence="6" id="KW-0915">Sodium</keyword>
<feature type="domain" description="Cation/H+ exchanger transmembrane" evidence="12">
    <location>
        <begin position="41"/>
        <end position="283"/>
    </location>
</feature>
<feature type="compositionally biased region" description="Polar residues" evidence="10">
    <location>
        <begin position="290"/>
        <end position="300"/>
    </location>
</feature>
<keyword evidence="3" id="KW-0050">Antiport</keyword>
<evidence type="ECO:0000313" key="14">
    <source>
        <dbReference type="Proteomes" id="UP001138500"/>
    </source>
</evidence>
<feature type="transmembrane region" description="Helical" evidence="11">
    <location>
        <begin position="514"/>
        <end position="537"/>
    </location>
</feature>
<comment type="subcellular location">
    <subcellularLocation>
        <location evidence="1">Membrane</location>
        <topology evidence="1">Multi-pass membrane protein</topology>
    </subcellularLocation>
</comment>
<comment type="caution">
    <text evidence="13">The sequence shown here is derived from an EMBL/GenBank/DDBJ whole genome shotgun (WGS) entry which is preliminary data.</text>
</comment>
<evidence type="ECO:0000256" key="5">
    <source>
        <dbReference type="ARBA" id="ARBA00022989"/>
    </source>
</evidence>
<feature type="transmembrane region" description="Helical" evidence="11">
    <location>
        <begin position="96"/>
        <end position="116"/>
    </location>
</feature>
<proteinExistence type="predicted"/>
<dbReference type="GO" id="GO:0016020">
    <property type="term" value="C:membrane"/>
    <property type="evidence" value="ECO:0007669"/>
    <property type="project" value="UniProtKB-SubCell"/>
</dbReference>
<gene>
    <name evidence="13" type="ORF">Tdes44962_MAKER03870</name>
</gene>
<feature type="transmembrane region" description="Helical" evidence="11">
    <location>
        <begin position="67"/>
        <end position="84"/>
    </location>
</feature>
<dbReference type="AlphaFoldDB" id="A0A9W7SNP1"/>
<dbReference type="PANTHER" id="PTHR43562">
    <property type="entry name" value="NAPA-TYPE SODIUM/HYDROGEN ANTIPORTER"/>
    <property type="match status" value="1"/>
</dbReference>
<dbReference type="EMBL" id="RIBY02002056">
    <property type="protein sequence ID" value="KAH9825946.1"/>
    <property type="molecule type" value="Genomic_DNA"/>
</dbReference>
<evidence type="ECO:0000256" key="8">
    <source>
        <dbReference type="ARBA" id="ARBA00023136"/>
    </source>
</evidence>
<evidence type="ECO:0000313" key="13">
    <source>
        <dbReference type="EMBL" id="KAH9825946.1"/>
    </source>
</evidence>
<reference evidence="13 14" key="1">
    <citation type="journal article" date="2018" name="IMA Fungus">
        <title>IMA Genome-F 10: Nine draft genome sequences of Claviceps purpurea s.lat., including C. arundinis, C. humidiphila, and C. cf. spartinae, pseudomolecules for the pitch canker pathogen Fusarium circinatum, draft genome of Davidsoniella eucalypti, Grosmannia galeiformis, Quambalaria eucalypti, and Teratosphaeria destructans.</title>
        <authorList>
            <person name="Wingfield B.D."/>
            <person name="Liu M."/>
            <person name="Nguyen H.D."/>
            <person name="Lane F.A."/>
            <person name="Morgan S.W."/>
            <person name="De Vos L."/>
            <person name="Wilken P.M."/>
            <person name="Duong T.A."/>
            <person name="Aylward J."/>
            <person name="Coetzee M.P."/>
            <person name="Dadej K."/>
            <person name="De Beer Z.W."/>
            <person name="Findlay W."/>
            <person name="Havenga M."/>
            <person name="Kolarik M."/>
            <person name="Menzies J.G."/>
            <person name="Naidoo K."/>
            <person name="Pochopski O."/>
            <person name="Shoukouhi P."/>
            <person name="Santana Q.C."/>
            <person name="Seifert K.A."/>
            <person name="Soal N."/>
            <person name="Steenkamp E.T."/>
            <person name="Tatham C.T."/>
            <person name="van der Nest M.A."/>
            <person name="Wingfield M.J."/>
        </authorList>
    </citation>
    <scope>NUCLEOTIDE SEQUENCE [LARGE SCALE GENOMIC DNA]</scope>
    <source>
        <strain evidence="13">CMW44962</strain>
    </source>
</reference>
<dbReference type="GO" id="GO:1902600">
    <property type="term" value="P:proton transmembrane transport"/>
    <property type="evidence" value="ECO:0007669"/>
    <property type="project" value="InterPro"/>
</dbReference>
<organism evidence="13 14">
    <name type="scientific">Teratosphaeria destructans</name>
    <dbReference type="NCBI Taxonomy" id="418781"/>
    <lineage>
        <taxon>Eukaryota</taxon>
        <taxon>Fungi</taxon>
        <taxon>Dikarya</taxon>
        <taxon>Ascomycota</taxon>
        <taxon>Pezizomycotina</taxon>
        <taxon>Dothideomycetes</taxon>
        <taxon>Dothideomycetidae</taxon>
        <taxon>Mycosphaerellales</taxon>
        <taxon>Teratosphaeriaceae</taxon>
        <taxon>Teratosphaeria</taxon>
    </lineage>
</organism>
<dbReference type="GO" id="GO:0006814">
    <property type="term" value="P:sodium ion transport"/>
    <property type="evidence" value="ECO:0007669"/>
    <property type="project" value="UniProtKB-KW"/>
</dbReference>
<dbReference type="Pfam" id="PF00999">
    <property type="entry name" value="Na_H_Exchanger"/>
    <property type="match status" value="1"/>
</dbReference>